<dbReference type="EMBL" id="CP049989">
    <property type="protein sequence ID" value="QIM51978.1"/>
    <property type="molecule type" value="Genomic_DNA"/>
</dbReference>
<dbReference type="GO" id="GO:0032259">
    <property type="term" value="P:methylation"/>
    <property type="evidence" value="ECO:0007669"/>
    <property type="project" value="UniProtKB-KW"/>
</dbReference>
<organism evidence="1 2">
    <name type="scientific">Hydrogenophaga crocea</name>
    <dbReference type="NCBI Taxonomy" id="2716225"/>
    <lineage>
        <taxon>Bacteria</taxon>
        <taxon>Pseudomonadati</taxon>
        <taxon>Pseudomonadota</taxon>
        <taxon>Betaproteobacteria</taxon>
        <taxon>Burkholderiales</taxon>
        <taxon>Comamonadaceae</taxon>
        <taxon>Hydrogenophaga</taxon>
    </lineage>
</organism>
<dbReference type="AlphaFoldDB" id="A0A6G8IFZ3"/>
<protein>
    <submittedName>
        <fullName evidence="1">Class I SAM-dependent methyltransferase</fullName>
    </submittedName>
</protein>
<dbReference type="RefSeq" id="WP_166226568.1">
    <property type="nucleotide sequence ID" value="NZ_CP049989.1"/>
</dbReference>
<dbReference type="SUPFAM" id="SSF53335">
    <property type="entry name" value="S-adenosyl-L-methionine-dependent methyltransferases"/>
    <property type="match status" value="1"/>
</dbReference>
<evidence type="ECO:0000313" key="2">
    <source>
        <dbReference type="Proteomes" id="UP000503162"/>
    </source>
</evidence>
<dbReference type="Proteomes" id="UP000503162">
    <property type="component" value="Chromosome"/>
</dbReference>
<keyword evidence="1" id="KW-0808">Transferase</keyword>
<reference evidence="1 2" key="1">
    <citation type="submission" date="2020-03" db="EMBL/GenBank/DDBJ databases">
        <title>Hydrogenophaga sp. nov. isolated from cyanobacterial mat.</title>
        <authorList>
            <person name="Thorat V."/>
            <person name="Kirdat K."/>
            <person name="Tiwarekar B."/>
            <person name="Costa E.D."/>
            <person name="Yadav A."/>
        </authorList>
    </citation>
    <scope>NUCLEOTIDE SEQUENCE [LARGE SCALE GENOMIC DNA]</scope>
    <source>
        <strain evidence="1 2">BA0156</strain>
    </source>
</reference>
<dbReference type="Gene3D" id="3.40.50.150">
    <property type="entry name" value="Vaccinia Virus protein VP39"/>
    <property type="match status" value="1"/>
</dbReference>
<sequence length="287" mass="31154">MKAGAAFSADWLALREPFDAAARAASAPLLQALRARAPASGPWRVMDLGCGTGANLRWLAPRLGGAQQWLVIDHDESLLARWDHQPGFAPSDAGRLRWQGAGFSAEVLRRQTDLARGFAALPWAAAQLVTASALLDLVGEAWLRALVAHASGARATLFFALSVDGRHAWSPRDPHDAAVDTLFAAHQRRDKGLGPALGAQAVPMLARLLRERGYRVRLARSDWRVAAPHDPDGALQRALIEGLARAAQEQDPAQAPLVRGWRERRLAQVARGRLRVGHLDLLAWPAR</sequence>
<name>A0A6G8IFZ3_9BURK</name>
<dbReference type="InterPro" id="IPR029063">
    <property type="entry name" value="SAM-dependent_MTases_sf"/>
</dbReference>
<keyword evidence="2" id="KW-1185">Reference proteome</keyword>
<gene>
    <name evidence="1" type="ORF">G9Q37_07415</name>
</gene>
<dbReference type="KEGG" id="hcz:G9Q37_07415"/>
<proteinExistence type="predicted"/>
<keyword evidence="1" id="KW-0489">Methyltransferase</keyword>
<evidence type="ECO:0000313" key="1">
    <source>
        <dbReference type="EMBL" id="QIM51978.1"/>
    </source>
</evidence>
<accession>A0A6G8IFZ3</accession>
<dbReference type="GO" id="GO:0008168">
    <property type="term" value="F:methyltransferase activity"/>
    <property type="evidence" value="ECO:0007669"/>
    <property type="project" value="UniProtKB-KW"/>
</dbReference>